<organism evidence="1 2">
    <name type="scientific">Pleurodeles waltl</name>
    <name type="common">Iberian ribbed newt</name>
    <dbReference type="NCBI Taxonomy" id="8319"/>
    <lineage>
        <taxon>Eukaryota</taxon>
        <taxon>Metazoa</taxon>
        <taxon>Chordata</taxon>
        <taxon>Craniata</taxon>
        <taxon>Vertebrata</taxon>
        <taxon>Euteleostomi</taxon>
        <taxon>Amphibia</taxon>
        <taxon>Batrachia</taxon>
        <taxon>Caudata</taxon>
        <taxon>Salamandroidea</taxon>
        <taxon>Salamandridae</taxon>
        <taxon>Pleurodelinae</taxon>
        <taxon>Pleurodeles</taxon>
    </lineage>
</organism>
<dbReference type="EMBL" id="JANPWB010000012">
    <property type="protein sequence ID" value="KAJ1115325.1"/>
    <property type="molecule type" value="Genomic_DNA"/>
</dbReference>
<reference evidence="1" key="1">
    <citation type="journal article" date="2022" name="bioRxiv">
        <title>Sequencing and chromosome-scale assembly of the giantPleurodeles waltlgenome.</title>
        <authorList>
            <person name="Brown T."/>
            <person name="Elewa A."/>
            <person name="Iarovenko S."/>
            <person name="Subramanian E."/>
            <person name="Araus A.J."/>
            <person name="Petzold A."/>
            <person name="Susuki M."/>
            <person name="Suzuki K.-i.T."/>
            <person name="Hayashi T."/>
            <person name="Toyoda A."/>
            <person name="Oliveira C."/>
            <person name="Osipova E."/>
            <person name="Leigh N.D."/>
            <person name="Simon A."/>
            <person name="Yun M.H."/>
        </authorList>
    </citation>
    <scope>NUCLEOTIDE SEQUENCE</scope>
    <source>
        <strain evidence="1">20211129_DDA</strain>
        <tissue evidence="1">Liver</tissue>
    </source>
</reference>
<name>A0AAV7NR62_PLEWA</name>
<evidence type="ECO:0000313" key="1">
    <source>
        <dbReference type="EMBL" id="KAJ1115325.1"/>
    </source>
</evidence>
<accession>A0AAV7NR62</accession>
<evidence type="ECO:0000313" key="2">
    <source>
        <dbReference type="Proteomes" id="UP001066276"/>
    </source>
</evidence>
<dbReference type="Proteomes" id="UP001066276">
    <property type="component" value="Chromosome 8"/>
</dbReference>
<proteinExistence type="predicted"/>
<protein>
    <submittedName>
        <fullName evidence="1">Uncharacterized protein</fullName>
    </submittedName>
</protein>
<gene>
    <name evidence="1" type="ORF">NDU88_003550</name>
</gene>
<sequence length="74" mass="8411">MSLTVETCLLGLLPRPKKEKALPGLTNLALILAKRLLTKRWKATAPPRVSQWCAEMLDWGKAKEQLLKEKKVEE</sequence>
<keyword evidence="2" id="KW-1185">Reference proteome</keyword>
<comment type="caution">
    <text evidence="1">The sequence shown here is derived from an EMBL/GenBank/DDBJ whole genome shotgun (WGS) entry which is preliminary data.</text>
</comment>
<dbReference type="AlphaFoldDB" id="A0AAV7NR62"/>